<protein>
    <submittedName>
        <fullName evidence="3">Prepilin peptidase CpaA</fullName>
        <ecNumber evidence="3">3.4.23.43</ecNumber>
    </submittedName>
</protein>
<dbReference type="Gene3D" id="1.20.120.1220">
    <property type="match status" value="1"/>
</dbReference>
<comment type="caution">
    <text evidence="3">The sequence shown here is derived from an EMBL/GenBank/DDBJ whole genome shotgun (WGS) entry which is preliminary data.</text>
</comment>
<dbReference type="EC" id="3.4.23.43" evidence="3"/>
<evidence type="ECO:0000313" key="3">
    <source>
        <dbReference type="EMBL" id="MCS3920600.1"/>
    </source>
</evidence>
<feature type="transmembrane region" description="Helical" evidence="1">
    <location>
        <begin position="156"/>
        <end position="174"/>
    </location>
</feature>
<dbReference type="GO" id="GO:0004190">
    <property type="term" value="F:aspartic-type endopeptidase activity"/>
    <property type="evidence" value="ECO:0007669"/>
    <property type="project" value="UniProtKB-EC"/>
</dbReference>
<feature type="domain" description="Prepilin type IV endopeptidase peptidase" evidence="2">
    <location>
        <begin position="8"/>
        <end position="113"/>
    </location>
</feature>
<dbReference type="Pfam" id="PF01478">
    <property type="entry name" value="Peptidase_A24"/>
    <property type="match status" value="1"/>
</dbReference>
<feature type="transmembrane region" description="Helical" evidence="1">
    <location>
        <begin position="98"/>
        <end position="120"/>
    </location>
</feature>
<name>A0ABT2ERK5_9BACT</name>
<feature type="transmembrane region" description="Helical" evidence="1">
    <location>
        <begin position="54"/>
        <end position="73"/>
    </location>
</feature>
<dbReference type="RefSeq" id="WP_259100361.1">
    <property type="nucleotide sequence ID" value="NZ_CP130454.1"/>
</dbReference>
<accession>A0ABT2ERK5</accession>
<keyword evidence="1" id="KW-0472">Membrane</keyword>
<dbReference type="Proteomes" id="UP001204798">
    <property type="component" value="Unassembled WGS sequence"/>
</dbReference>
<reference evidence="3 4" key="1">
    <citation type="submission" date="2022-08" db="EMBL/GenBank/DDBJ databases">
        <title>Bacterial and archaeal communities from various locations to study Microbial Dark Matter (Phase II).</title>
        <authorList>
            <person name="Stepanauskas R."/>
        </authorList>
    </citation>
    <scope>NUCLEOTIDE SEQUENCE [LARGE SCALE GENOMIC DNA]</scope>
    <source>
        <strain evidence="3 4">PD1</strain>
    </source>
</reference>
<keyword evidence="3" id="KW-0378">Hydrolase</keyword>
<feature type="transmembrane region" description="Helical" evidence="1">
    <location>
        <begin position="26"/>
        <end position="47"/>
    </location>
</feature>
<organism evidence="3 4">
    <name type="scientific">Candidatus Fervidibacter sacchari</name>
    <dbReference type="NCBI Taxonomy" id="1448929"/>
    <lineage>
        <taxon>Bacteria</taxon>
        <taxon>Candidatus Fervidibacterota</taxon>
        <taxon>Candidatus Fervidibacter</taxon>
    </lineage>
</organism>
<evidence type="ECO:0000259" key="2">
    <source>
        <dbReference type="Pfam" id="PF01478"/>
    </source>
</evidence>
<evidence type="ECO:0000313" key="4">
    <source>
        <dbReference type="Proteomes" id="UP001204798"/>
    </source>
</evidence>
<dbReference type="InterPro" id="IPR000045">
    <property type="entry name" value="Prepilin_IV_endopep_pep"/>
</dbReference>
<gene>
    <name evidence="3" type="ORF">M2350_003029</name>
</gene>
<keyword evidence="1" id="KW-1133">Transmembrane helix</keyword>
<keyword evidence="4" id="KW-1185">Reference proteome</keyword>
<dbReference type="EMBL" id="JANUCP010000005">
    <property type="protein sequence ID" value="MCS3920600.1"/>
    <property type="molecule type" value="Genomic_DNA"/>
</dbReference>
<evidence type="ECO:0000256" key="1">
    <source>
        <dbReference type="SAM" id="Phobius"/>
    </source>
</evidence>
<sequence>MDWLADLLVALVSLIAIITDARWHKIPNWLTFPAIAAGFLVNAISGWDGLARSIGGFAFALAFMLPFFALNILKAGDVKLVVAWGTIKGLGQPVWQSFALWAFLYGALLGGLMSILLLVCKKALPETWMRVQGLLLSSFRLELDLESSPMKTPMPYGIALGLGSLLALGLEIWFGQPCPFVIS</sequence>
<keyword evidence="1" id="KW-0812">Transmembrane</keyword>
<proteinExistence type="predicted"/>